<reference evidence="4" key="1">
    <citation type="submission" date="2016-10" db="EMBL/GenBank/DDBJ databases">
        <authorList>
            <person name="Varghese N."/>
            <person name="Submissions S."/>
        </authorList>
    </citation>
    <scope>NUCLEOTIDE SEQUENCE [LARGE SCALE GENOMIC DNA]</scope>
    <source>
        <strain evidence="4">DSM 7481</strain>
    </source>
</reference>
<dbReference type="AlphaFoldDB" id="A0A1I1U6H7"/>
<dbReference type="Gene3D" id="3.40.190.150">
    <property type="entry name" value="Bordetella uptake gene, domain 1"/>
    <property type="match status" value="1"/>
</dbReference>
<protein>
    <submittedName>
        <fullName evidence="3">Tripartite-type tricarboxylate transporter, receptor component TctC</fullName>
    </submittedName>
</protein>
<accession>A0A1I1U6H7</accession>
<organism evidence="3 4">
    <name type="scientific">Paracidovorax konjaci</name>
    <dbReference type="NCBI Taxonomy" id="32040"/>
    <lineage>
        <taxon>Bacteria</taxon>
        <taxon>Pseudomonadati</taxon>
        <taxon>Pseudomonadota</taxon>
        <taxon>Betaproteobacteria</taxon>
        <taxon>Burkholderiales</taxon>
        <taxon>Comamonadaceae</taxon>
        <taxon>Paracidovorax</taxon>
    </lineage>
</organism>
<feature type="signal peptide" evidence="2">
    <location>
        <begin position="1"/>
        <end position="34"/>
    </location>
</feature>
<dbReference type="Pfam" id="PF03401">
    <property type="entry name" value="TctC"/>
    <property type="match status" value="1"/>
</dbReference>
<sequence>MPASSHPTRRTLLARSLACAAALPMAGWAPVARAAGSPVPDSARILVGFGAGGGIDLLGRTVAERIGPLLGPGHHVIVDNRPGAGGQIAAQALLGAPADGATYLLAPLITPVLSQIVYRKPGYDPATDFAPVGLVAHFQFALAVPASHPAKTVGEFIAWLRANPGQANFGSPATGSLPHFFGLLLGSAAKVDIVHLAYKGGAPMLNDLAGGQLSSAIQTTTELLPLHRQGRIRILGTFSDKRTRELPEVPTFAESGYPRAVGSGWYSLWARSSTPPAAVAAVNRALNTALAAPEVRARLLELALEPDPRTPAQLEALRVAEIAKWRPVVEASGFVADA</sequence>
<evidence type="ECO:0000256" key="2">
    <source>
        <dbReference type="SAM" id="SignalP"/>
    </source>
</evidence>
<dbReference type="SUPFAM" id="SSF53850">
    <property type="entry name" value="Periplasmic binding protein-like II"/>
    <property type="match status" value="1"/>
</dbReference>
<feature type="chain" id="PRO_5011458392" evidence="2">
    <location>
        <begin position="35"/>
        <end position="338"/>
    </location>
</feature>
<dbReference type="PIRSF" id="PIRSF017082">
    <property type="entry name" value="YflP"/>
    <property type="match status" value="1"/>
</dbReference>
<name>A0A1I1U6H7_9BURK</name>
<gene>
    <name evidence="3" type="ORF">SAMN04489710_104355</name>
</gene>
<keyword evidence="2" id="KW-0732">Signal</keyword>
<dbReference type="EMBL" id="FOMQ01000004">
    <property type="protein sequence ID" value="SFD66255.1"/>
    <property type="molecule type" value="Genomic_DNA"/>
</dbReference>
<dbReference type="STRING" id="32040.SAMN04489710_104355"/>
<evidence type="ECO:0000256" key="1">
    <source>
        <dbReference type="ARBA" id="ARBA00006987"/>
    </source>
</evidence>
<dbReference type="InterPro" id="IPR006311">
    <property type="entry name" value="TAT_signal"/>
</dbReference>
<dbReference type="PROSITE" id="PS51318">
    <property type="entry name" value="TAT"/>
    <property type="match status" value="1"/>
</dbReference>
<dbReference type="InterPro" id="IPR005064">
    <property type="entry name" value="BUG"/>
</dbReference>
<dbReference type="PANTHER" id="PTHR42928">
    <property type="entry name" value="TRICARBOXYLATE-BINDING PROTEIN"/>
    <property type="match status" value="1"/>
</dbReference>
<evidence type="ECO:0000313" key="3">
    <source>
        <dbReference type="EMBL" id="SFD66255.1"/>
    </source>
</evidence>
<dbReference type="InterPro" id="IPR042100">
    <property type="entry name" value="Bug_dom1"/>
</dbReference>
<dbReference type="Proteomes" id="UP000199517">
    <property type="component" value="Unassembled WGS sequence"/>
</dbReference>
<dbReference type="PANTHER" id="PTHR42928:SF5">
    <property type="entry name" value="BLR1237 PROTEIN"/>
    <property type="match status" value="1"/>
</dbReference>
<dbReference type="RefSeq" id="WP_092950996.1">
    <property type="nucleotide sequence ID" value="NZ_FOMQ01000004.1"/>
</dbReference>
<dbReference type="Gene3D" id="3.40.190.10">
    <property type="entry name" value="Periplasmic binding protein-like II"/>
    <property type="match status" value="1"/>
</dbReference>
<evidence type="ECO:0000313" key="4">
    <source>
        <dbReference type="Proteomes" id="UP000199517"/>
    </source>
</evidence>
<keyword evidence="4" id="KW-1185">Reference proteome</keyword>
<comment type="similarity">
    <text evidence="1">Belongs to the UPF0065 (bug) family.</text>
</comment>
<proteinExistence type="inferred from homology"/>
<keyword evidence="3" id="KW-0675">Receptor</keyword>
<dbReference type="OrthoDB" id="8686127at2"/>